<sequence length="187" mass="20740">MKHATLIIVAITIALFAAVNAWAQRGVGDDTGVARWPEQPAIQRIAGRVSDVKIAQCEQTTGRADVGAHVFVDTDDGRTLNVHLGPFDVLADLVTNVDDGIRIAARVFRTDSMPPDHFVAITVTIADQETRLRSDDDLRPVWAREPRQRGPRAGDPGHQGQRAYQLRGRGPVVTDPCWWQPPRRQER</sequence>
<dbReference type="EMBL" id="JBDKXB010000015">
    <property type="protein sequence ID" value="MEY6433058.1"/>
    <property type="molecule type" value="Genomic_DNA"/>
</dbReference>
<feature type="compositionally biased region" description="Basic and acidic residues" evidence="1">
    <location>
        <begin position="136"/>
        <end position="148"/>
    </location>
</feature>
<evidence type="ECO:0000256" key="2">
    <source>
        <dbReference type="SAM" id="SignalP"/>
    </source>
</evidence>
<dbReference type="RefSeq" id="WP_369667444.1">
    <property type="nucleotide sequence ID" value="NZ_JBDKXB010000015.1"/>
</dbReference>
<gene>
    <name evidence="3" type="ORF">ABC977_11645</name>
</gene>
<evidence type="ECO:0000313" key="3">
    <source>
        <dbReference type="EMBL" id="MEY6433058.1"/>
    </source>
</evidence>
<proteinExistence type="predicted"/>
<accession>A0ABV4BHU5</accession>
<evidence type="ECO:0008006" key="5">
    <source>
        <dbReference type="Google" id="ProtNLM"/>
    </source>
</evidence>
<comment type="caution">
    <text evidence="3">The sequence shown here is derived from an EMBL/GenBank/DDBJ whole genome shotgun (WGS) entry which is preliminary data.</text>
</comment>
<keyword evidence="4" id="KW-1185">Reference proteome</keyword>
<feature type="region of interest" description="Disordered" evidence="1">
    <location>
        <begin position="136"/>
        <end position="187"/>
    </location>
</feature>
<evidence type="ECO:0000313" key="4">
    <source>
        <dbReference type="Proteomes" id="UP001564408"/>
    </source>
</evidence>
<name>A0ABV4BHU5_9GAMM</name>
<feature type="signal peptide" evidence="2">
    <location>
        <begin position="1"/>
        <end position="23"/>
    </location>
</feature>
<organism evidence="3 4">
    <name type="scientific">Thioalkalicoccus limnaeus</name>
    <dbReference type="NCBI Taxonomy" id="120681"/>
    <lineage>
        <taxon>Bacteria</taxon>
        <taxon>Pseudomonadati</taxon>
        <taxon>Pseudomonadota</taxon>
        <taxon>Gammaproteobacteria</taxon>
        <taxon>Chromatiales</taxon>
        <taxon>Chromatiaceae</taxon>
        <taxon>Thioalkalicoccus</taxon>
    </lineage>
</organism>
<keyword evidence="2" id="KW-0732">Signal</keyword>
<evidence type="ECO:0000256" key="1">
    <source>
        <dbReference type="SAM" id="MobiDB-lite"/>
    </source>
</evidence>
<feature type="chain" id="PRO_5046278683" description="DNA-binding protein" evidence="2">
    <location>
        <begin position="24"/>
        <end position="187"/>
    </location>
</feature>
<protein>
    <recommendedName>
        <fullName evidence="5">DNA-binding protein</fullName>
    </recommendedName>
</protein>
<reference evidence="3 4" key="1">
    <citation type="submission" date="2024-05" db="EMBL/GenBank/DDBJ databases">
        <title>Genome Sequence and Characterization of the New Strain Purple Sulfur Bacterium of Genus Thioalkalicoccus.</title>
        <authorList>
            <person name="Bryantseva I.A."/>
            <person name="Kyndt J.A."/>
            <person name="Imhoff J.F."/>
        </authorList>
    </citation>
    <scope>NUCLEOTIDE SEQUENCE [LARGE SCALE GENOMIC DNA]</scope>
    <source>
        <strain evidence="3 4">Um2</strain>
    </source>
</reference>
<dbReference type="Proteomes" id="UP001564408">
    <property type="component" value="Unassembled WGS sequence"/>
</dbReference>